<dbReference type="SUPFAM" id="SSF52317">
    <property type="entry name" value="Class I glutamine amidotransferase-like"/>
    <property type="match status" value="1"/>
</dbReference>
<dbReference type="InterPro" id="IPR029062">
    <property type="entry name" value="Class_I_gatase-like"/>
</dbReference>
<accession>A0ABQ9NKB7</accession>
<feature type="domain" description="DJ-1/PfpI" evidence="1">
    <location>
        <begin position="24"/>
        <end position="221"/>
    </location>
</feature>
<dbReference type="Proteomes" id="UP001172684">
    <property type="component" value="Unassembled WGS sequence"/>
</dbReference>
<reference evidence="2" key="1">
    <citation type="submission" date="2022-10" db="EMBL/GenBank/DDBJ databases">
        <title>Culturing micro-colonial fungi from biological soil crusts in the Mojave desert and describing Neophaeococcomyces mojavensis, and introducing the new genera and species Taxawa tesnikishii.</title>
        <authorList>
            <person name="Kurbessoian T."/>
            <person name="Stajich J.E."/>
        </authorList>
    </citation>
    <scope>NUCLEOTIDE SEQUENCE</scope>
    <source>
        <strain evidence="2">TK_1</strain>
    </source>
</reference>
<evidence type="ECO:0000259" key="1">
    <source>
        <dbReference type="Pfam" id="PF01965"/>
    </source>
</evidence>
<name>A0ABQ9NKB7_9PEZI</name>
<evidence type="ECO:0000313" key="3">
    <source>
        <dbReference type="Proteomes" id="UP001172684"/>
    </source>
</evidence>
<evidence type="ECO:0000313" key="2">
    <source>
        <dbReference type="EMBL" id="KAJ9660041.1"/>
    </source>
</evidence>
<dbReference type="InterPro" id="IPR002818">
    <property type="entry name" value="DJ-1/PfpI"/>
</dbReference>
<dbReference type="Gene3D" id="3.40.50.880">
    <property type="match status" value="1"/>
</dbReference>
<organism evidence="2 3">
    <name type="scientific">Coniosporium apollinis</name>
    <dbReference type="NCBI Taxonomy" id="61459"/>
    <lineage>
        <taxon>Eukaryota</taxon>
        <taxon>Fungi</taxon>
        <taxon>Dikarya</taxon>
        <taxon>Ascomycota</taxon>
        <taxon>Pezizomycotina</taxon>
        <taxon>Dothideomycetes</taxon>
        <taxon>Dothideomycetes incertae sedis</taxon>
        <taxon>Coniosporium</taxon>
    </lineage>
</organism>
<dbReference type="CDD" id="cd03139">
    <property type="entry name" value="GATase1_PfpI_2"/>
    <property type="match status" value="1"/>
</dbReference>
<gene>
    <name evidence="2" type="ORF">H2201_007082</name>
</gene>
<dbReference type="PANTHER" id="PTHR43130">
    <property type="entry name" value="ARAC-FAMILY TRANSCRIPTIONAL REGULATOR"/>
    <property type="match status" value="1"/>
</dbReference>
<comment type="caution">
    <text evidence="2">The sequence shown here is derived from an EMBL/GenBank/DDBJ whole genome shotgun (WGS) entry which is preliminary data.</text>
</comment>
<protein>
    <recommendedName>
        <fullName evidence="1">DJ-1/PfpI domain-containing protein</fullName>
    </recommendedName>
</protein>
<sequence>RNNLRKSAYASSAMESSLTSPRYRVGVLLFEGVDILDFAGPIEILSHVSTNQNPDNPDRVFEIRTIARSATVRAANSLTVAVDVLLDEARQELETYDILVVPGGPPAVMIPLSTAKGPELELIKGFAALRAKSEKDPRVLLSVCTGAFPVAATGLFGGLTVTTHHRALDVLSEICAKANVDGQKTEVVHKRFVDGGVIRDGVRIVTAGGISSGLDAALYLVSQKTSHDMAAFISRVMEYGWRKE</sequence>
<dbReference type="InterPro" id="IPR052158">
    <property type="entry name" value="INH-QAR"/>
</dbReference>
<dbReference type="EMBL" id="JAPDRL010000069">
    <property type="protein sequence ID" value="KAJ9660041.1"/>
    <property type="molecule type" value="Genomic_DNA"/>
</dbReference>
<dbReference type="Pfam" id="PF01965">
    <property type="entry name" value="DJ-1_PfpI"/>
    <property type="match status" value="1"/>
</dbReference>
<keyword evidence="3" id="KW-1185">Reference proteome</keyword>
<feature type="non-terminal residue" evidence="2">
    <location>
        <position position="1"/>
    </location>
</feature>
<dbReference type="PANTHER" id="PTHR43130:SF3">
    <property type="entry name" value="HTH-TYPE TRANSCRIPTIONAL REGULATOR RV1931C"/>
    <property type="match status" value="1"/>
</dbReference>
<proteinExistence type="predicted"/>